<accession>A0A916X6G7</accession>
<sequence length="292" mass="32461">MPAPSAIPTYVLYGEELSAGTQVFAHIETIAVRSSLHDWEISPHRHTGSVQVILVSEGQVDFLMDKTRKILRAPCHMVIPIGSVHGFRFEPDTQGHVLTLSAGFAGRCDGAEDPMLRLLSHGAGRETPTAVQPRVDWLCREMLSLEAQWHAPQPLFLALAEALVRSLGSEEGEDDLLAGGDRRLSRFRELVEIHLSDHLPVSRYAQVLGMTTKTLTRLCRRELGRTPLDVIHTRLALEAQRLLCFTNVGVAQVSDELGFSDPSYFSRFYLRMTGRRPQQDKSAFSGGHQNDA</sequence>
<keyword evidence="6" id="KW-1185">Reference proteome</keyword>
<evidence type="ECO:0000256" key="3">
    <source>
        <dbReference type="ARBA" id="ARBA00023163"/>
    </source>
</evidence>
<evidence type="ECO:0000259" key="4">
    <source>
        <dbReference type="PROSITE" id="PS01124"/>
    </source>
</evidence>
<keyword evidence="3" id="KW-0804">Transcription</keyword>
<dbReference type="GO" id="GO:0043565">
    <property type="term" value="F:sequence-specific DNA binding"/>
    <property type="evidence" value="ECO:0007669"/>
    <property type="project" value="InterPro"/>
</dbReference>
<proteinExistence type="predicted"/>
<reference evidence="5" key="1">
    <citation type="journal article" date="2014" name="Int. J. Syst. Evol. Microbiol.">
        <title>Complete genome sequence of Corynebacterium casei LMG S-19264T (=DSM 44701T), isolated from a smear-ripened cheese.</title>
        <authorList>
            <consortium name="US DOE Joint Genome Institute (JGI-PGF)"/>
            <person name="Walter F."/>
            <person name="Albersmeier A."/>
            <person name="Kalinowski J."/>
            <person name="Ruckert C."/>
        </authorList>
    </citation>
    <scope>NUCLEOTIDE SEQUENCE</scope>
    <source>
        <strain evidence="5">CGMCC 1.15095</strain>
    </source>
</reference>
<dbReference type="InterPro" id="IPR009057">
    <property type="entry name" value="Homeodomain-like_sf"/>
</dbReference>
<dbReference type="InterPro" id="IPR018060">
    <property type="entry name" value="HTH_AraC"/>
</dbReference>
<dbReference type="Pfam" id="PF02311">
    <property type="entry name" value="AraC_binding"/>
    <property type="match status" value="1"/>
</dbReference>
<evidence type="ECO:0000256" key="1">
    <source>
        <dbReference type="ARBA" id="ARBA00023015"/>
    </source>
</evidence>
<dbReference type="PROSITE" id="PS01124">
    <property type="entry name" value="HTH_ARAC_FAMILY_2"/>
    <property type="match status" value="1"/>
</dbReference>
<dbReference type="Gene3D" id="1.10.10.60">
    <property type="entry name" value="Homeodomain-like"/>
    <property type="match status" value="1"/>
</dbReference>
<dbReference type="EMBL" id="BMHK01000022">
    <property type="protein sequence ID" value="GGC08713.1"/>
    <property type="molecule type" value="Genomic_DNA"/>
</dbReference>
<dbReference type="InterPro" id="IPR011051">
    <property type="entry name" value="RmlC_Cupin_sf"/>
</dbReference>
<dbReference type="SMART" id="SM00342">
    <property type="entry name" value="HTH_ARAC"/>
    <property type="match status" value="1"/>
</dbReference>
<keyword evidence="1" id="KW-0805">Transcription regulation</keyword>
<dbReference type="AlphaFoldDB" id="A0A916X6G7"/>
<dbReference type="PANTHER" id="PTHR11019:SF190">
    <property type="entry name" value="ARAC-FAMILY REGULATORY PROTEIN"/>
    <property type="match status" value="1"/>
</dbReference>
<dbReference type="Proteomes" id="UP000608154">
    <property type="component" value="Unassembled WGS sequence"/>
</dbReference>
<comment type="caution">
    <text evidence="5">The sequence shown here is derived from an EMBL/GenBank/DDBJ whole genome shotgun (WGS) entry which is preliminary data.</text>
</comment>
<dbReference type="Pfam" id="PF12833">
    <property type="entry name" value="HTH_18"/>
    <property type="match status" value="1"/>
</dbReference>
<dbReference type="InterPro" id="IPR047264">
    <property type="entry name" value="Cupin_HpaA-like_N"/>
</dbReference>
<dbReference type="CDD" id="cd06999">
    <property type="entry name" value="cupin_HpaA-like_N"/>
    <property type="match status" value="1"/>
</dbReference>
<evidence type="ECO:0000256" key="2">
    <source>
        <dbReference type="ARBA" id="ARBA00023125"/>
    </source>
</evidence>
<dbReference type="PANTHER" id="PTHR11019">
    <property type="entry name" value="HTH-TYPE TRANSCRIPTIONAL REGULATOR NIMR"/>
    <property type="match status" value="1"/>
</dbReference>
<dbReference type="RefSeq" id="WP_188772294.1">
    <property type="nucleotide sequence ID" value="NZ_BMHK01000022.1"/>
</dbReference>
<dbReference type="InterPro" id="IPR014710">
    <property type="entry name" value="RmlC-like_jellyroll"/>
</dbReference>
<keyword evidence="2" id="KW-0238">DNA-binding</keyword>
<dbReference type="InterPro" id="IPR003313">
    <property type="entry name" value="AraC-bd"/>
</dbReference>
<organism evidence="5 6">
    <name type="scientific">Novosphingobium endophyticum</name>
    <dbReference type="NCBI Taxonomy" id="1955250"/>
    <lineage>
        <taxon>Bacteria</taxon>
        <taxon>Pseudomonadati</taxon>
        <taxon>Pseudomonadota</taxon>
        <taxon>Alphaproteobacteria</taxon>
        <taxon>Sphingomonadales</taxon>
        <taxon>Sphingomonadaceae</taxon>
        <taxon>Novosphingobium</taxon>
    </lineage>
</organism>
<evidence type="ECO:0000313" key="6">
    <source>
        <dbReference type="Proteomes" id="UP000608154"/>
    </source>
</evidence>
<dbReference type="SUPFAM" id="SSF46689">
    <property type="entry name" value="Homeodomain-like"/>
    <property type="match status" value="1"/>
</dbReference>
<feature type="domain" description="HTH araC/xylS-type" evidence="4">
    <location>
        <begin position="185"/>
        <end position="283"/>
    </location>
</feature>
<gene>
    <name evidence="5" type="ORF">GCM10011494_29230</name>
</gene>
<dbReference type="GO" id="GO:0003700">
    <property type="term" value="F:DNA-binding transcription factor activity"/>
    <property type="evidence" value="ECO:0007669"/>
    <property type="project" value="InterPro"/>
</dbReference>
<evidence type="ECO:0000313" key="5">
    <source>
        <dbReference type="EMBL" id="GGC08713.1"/>
    </source>
</evidence>
<dbReference type="SUPFAM" id="SSF51182">
    <property type="entry name" value="RmlC-like cupins"/>
    <property type="match status" value="1"/>
</dbReference>
<reference evidence="5" key="2">
    <citation type="submission" date="2020-09" db="EMBL/GenBank/DDBJ databases">
        <authorList>
            <person name="Sun Q."/>
            <person name="Zhou Y."/>
        </authorList>
    </citation>
    <scope>NUCLEOTIDE SEQUENCE</scope>
    <source>
        <strain evidence="5">CGMCC 1.15095</strain>
    </source>
</reference>
<name>A0A916X6G7_9SPHN</name>
<protein>
    <submittedName>
        <fullName evidence="5">AraC family transcriptional regulator</fullName>
    </submittedName>
</protein>
<dbReference type="Gene3D" id="2.60.120.10">
    <property type="entry name" value="Jelly Rolls"/>
    <property type="match status" value="1"/>
</dbReference>